<proteinExistence type="predicted"/>
<dbReference type="AlphaFoldDB" id="A0A0F9JL79"/>
<protein>
    <recommendedName>
        <fullName evidence="3">Zinc-finger domain-containing protein</fullName>
    </recommendedName>
</protein>
<evidence type="ECO:0000256" key="1">
    <source>
        <dbReference type="SAM" id="MobiDB-lite"/>
    </source>
</evidence>
<accession>A0A0F9JL79</accession>
<evidence type="ECO:0008006" key="3">
    <source>
        <dbReference type="Google" id="ProtNLM"/>
    </source>
</evidence>
<gene>
    <name evidence="2" type="ORF">LCGC14_1514290</name>
</gene>
<dbReference type="EMBL" id="LAZR01011150">
    <property type="protein sequence ID" value="KKM63161.1"/>
    <property type="molecule type" value="Genomic_DNA"/>
</dbReference>
<organism evidence="2">
    <name type="scientific">marine sediment metagenome</name>
    <dbReference type="NCBI Taxonomy" id="412755"/>
    <lineage>
        <taxon>unclassified sequences</taxon>
        <taxon>metagenomes</taxon>
        <taxon>ecological metagenomes</taxon>
    </lineage>
</organism>
<name>A0A0F9JL79_9ZZZZ</name>
<sequence length="91" mass="11095">MKHWMFSCKEVTRMVSESMDRDLPRYQRIGIWLHLMMCKYCSRYKQQLISLRKVLRSEGLHDENSEPHAKLSPDARERIKRSLHRQIRPLQ</sequence>
<evidence type="ECO:0000313" key="2">
    <source>
        <dbReference type="EMBL" id="KKM63161.1"/>
    </source>
</evidence>
<reference evidence="2" key="1">
    <citation type="journal article" date="2015" name="Nature">
        <title>Complex archaea that bridge the gap between prokaryotes and eukaryotes.</title>
        <authorList>
            <person name="Spang A."/>
            <person name="Saw J.H."/>
            <person name="Jorgensen S.L."/>
            <person name="Zaremba-Niedzwiedzka K."/>
            <person name="Martijn J."/>
            <person name="Lind A.E."/>
            <person name="van Eijk R."/>
            <person name="Schleper C."/>
            <person name="Guy L."/>
            <person name="Ettema T.J."/>
        </authorList>
    </citation>
    <scope>NUCLEOTIDE SEQUENCE</scope>
</reference>
<feature type="region of interest" description="Disordered" evidence="1">
    <location>
        <begin position="59"/>
        <end position="78"/>
    </location>
</feature>
<comment type="caution">
    <text evidence="2">The sequence shown here is derived from an EMBL/GenBank/DDBJ whole genome shotgun (WGS) entry which is preliminary data.</text>
</comment>
<feature type="compositionally biased region" description="Basic and acidic residues" evidence="1">
    <location>
        <begin position="59"/>
        <end position="77"/>
    </location>
</feature>